<gene>
    <name evidence="4" type="ORF">FN846DRAFT_1026998</name>
</gene>
<dbReference type="OrthoDB" id="5561043at2759"/>
<accession>A0A5J5F564</accession>
<dbReference type="Pfam" id="PF00296">
    <property type="entry name" value="Bac_luciferase"/>
    <property type="match status" value="1"/>
</dbReference>
<evidence type="ECO:0000256" key="1">
    <source>
        <dbReference type="ARBA" id="ARBA00033748"/>
    </source>
</evidence>
<dbReference type="NCBIfam" id="TIGR03860">
    <property type="entry name" value="FMN_nitrolo"/>
    <property type="match status" value="1"/>
</dbReference>
<dbReference type="InParanoid" id="A0A5J5F564"/>
<dbReference type="InterPro" id="IPR011251">
    <property type="entry name" value="Luciferase-like_dom"/>
</dbReference>
<evidence type="ECO:0000256" key="2">
    <source>
        <dbReference type="SAM" id="MobiDB-lite"/>
    </source>
</evidence>
<dbReference type="GO" id="GO:0016705">
    <property type="term" value="F:oxidoreductase activity, acting on paired donors, with incorporation or reduction of molecular oxygen"/>
    <property type="evidence" value="ECO:0007669"/>
    <property type="project" value="InterPro"/>
</dbReference>
<dbReference type="EMBL" id="VXIS01000035">
    <property type="protein sequence ID" value="KAA8911488.1"/>
    <property type="molecule type" value="Genomic_DNA"/>
</dbReference>
<sequence length="474" mass="52719">MAAESKPQPKKWIMNAFAMAAPGHLAPGLWKHPQDQARNFDNLEYWLSLAKALEDGQFHGVFLADVLGLYDVYKGPQNKAPALAAAAQFPIFDPFLVISAMASVTKRLSFGITASTTYESPYALARKFSTLDHLTKGRVGWNVVTSYLESAAKSFGLDTQIPHDERYLIAEEFLEVFYKLLEGSWRDDAVVQDKETGQYTVPERVRNINHKGKHFSSVGPNTVHPSVQRTPFIFQAGSSGAGKNFATKHAEAMFLPGMTPEATKKIADSIREQAKVNGRDPSSLKLLAGILVIVDETDEKALQKYHDYLSYADFEGTAALFGGWTGHDLAKFDDDEDFKFSGPGAIQSMVSAWTATVPNSEDIKWTRRRVVQELAISGVCAKAIGGPKTVADQLQRWVDVAGVDGFNLSYAISPGSFEDMVKWLWPELKRRGVFWDGYEFETTRENYLADGKGPRLRSDHPGSRFTWNSDEELE</sequence>
<dbReference type="InterPro" id="IPR016215">
    <property type="entry name" value="NTA_MOA"/>
</dbReference>
<dbReference type="AlphaFoldDB" id="A0A5J5F564"/>
<organism evidence="4 5">
    <name type="scientific">Sphaerosporella brunnea</name>
    <dbReference type="NCBI Taxonomy" id="1250544"/>
    <lineage>
        <taxon>Eukaryota</taxon>
        <taxon>Fungi</taxon>
        <taxon>Dikarya</taxon>
        <taxon>Ascomycota</taxon>
        <taxon>Pezizomycotina</taxon>
        <taxon>Pezizomycetes</taxon>
        <taxon>Pezizales</taxon>
        <taxon>Pyronemataceae</taxon>
        <taxon>Sphaerosporella</taxon>
    </lineage>
</organism>
<dbReference type="InterPro" id="IPR051260">
    <property type="entry name" value="Diverse_substr_monoxygenases"/>
</dbReference>
<name>A0A5J5F564_9PEZI</name>
<evidence type="ECO:0000313" key="4">
    <source>
        <dbReference type="EMBL" id="KAA8911488.1"/>
    </source>
</evidence>
<feature type="compositionally biased region" description="Basic and acidic residues" evidence="2">
    <location>
        <begin position="452"/>
        <end position="462"/>
    </location>
</feature>
<evidence type="ECO:0000259" key="3">
    <source>
        <dbReference type="Pfam" id="PF00296"/>
    </source>
</evidence>
<dbReference type="PANTHER" id="PTHR30011:SF41">
    <property type="entry name" value="XENOBIOTIC COMPOUND MONOOXYGENASE, DSZA FAMILY (AFU_ORTHOLOGUE AFUA_3G15040)"/>
    <property type="match status" value="1"/>
</dbReference>
<dbReference type="PANTHER" id="PTHR30011">
    <property type="entry name" value="ALKANESULFONATE MONOOXYGENASE-RELATED"/>
    <property type="match status" value="1"/>
</dbReference>
<dbReference type="PIRSF" id="PIRSF000337">
    <property type="entry name" value="NTA_MOA"/>
    <property type="match status" value="1"/>
</dbReference>
<dbReference type="SUPFAM" id="SSF51679">
    <property type="entry name" value="Bacterial luciferase-like"/>
    <property type="match status" value="1"/>
</dbReference>
<evidence type="ECO:0000313" key="5">
    <source>
        <dbReference type="Proteomes" id="UP000326924"/>
    </source>
</evidence>
<dbReference type="Gene3D" id="3.20.20.30">
    <property type="entry name" value="Luciferase-like domain"/>
    <property type="match status" value="1"/>
</dbReference>
<proteinExistence type="inferred from homology"/>
<feature type="domain" description="Luciferase-like" evidence="3">
    <location>
        <begin position="37"/>
        <end position="399"/>
    </location>
</feature>
<dbReference type="InterPro" id="IPR036661">
    <property type="entry name" value="Luciferase-like_sf"/>
</dbReference>
<dbReference type="GO" id="GO:0004497">
    <property type="term" value="F:monooxygenase activity"/>
    <property type="evidence" value="ECO:0007669"/>
    <property type="project" value="InterPro"/>
</dbReference>
<comment type="caution">
    <text evidence="4">The sequence shown here is derived from an EMBL/GenBank/DDBJ whole genome shotgun (WGS) entry which is preliminary data.</text>
</comment>
<comment type="similarity">
    <text evidence="1">Belongs to the NtaA/SnaA/DszA monooxygenase family.</text>
</comment>
<keyword evidence="5" id="KW-1185">Reference proteome</keyword>
<dbReference type="Proteomes" id="UP000326924">
    <property type="component" value="Unassembled WGS sequence"/>
</dbReference>
<feature type="region of interest" description="Disordered" evidence="2">
    <location>
        <begin position="452"/>
        <end position="474"/>
    </location>
</feature>
<reference evidence="4 5" key="1">
    <citation type="submission" date="2019-09" db="EMBL/GenBank/DDBJ databases">
        <title>Draft genome of the ectomycorrhizal ascomycete Sphaerosporella brunnea.</title>
        <authorList>
            <consortium name="DOE Joint Genome Institute"/>
            <person name="Benucci G.M."/>
            <person name="Marozzi G."/>
            <person name="Antonielli L."/>
            <person name="Sanchez S."/>
            <person name="Marco P."/>
            <person name="Wang X."/>
            <person name="Falini L.B."/>
            <person name="Barry K."/>
            <person name="Haridas S."/>
            <person name="Lipzen A."/>
            <person name="Labutti K."/>
            <person name="Grigoriev I.V."/>
            <person name="Murat C."/>
            <person name="Martin F."/>
            <person name="Albertini E."/>
            <person name="Donnini D."/>
            <person name="Bonito G."/>
        </authorList>
    </citation>
    <scope>NUCLEOTIDE SEQUENCE [LARGE SCALE GENOMIC DNA]</scope>
    <source>
        <strain evidence="4 5">Sb_GMNB300</strain>
    </source>
</reference>
<protein>
    <submittedName>
        <fullName evidence="4">Luciferase-like domain-containing protein</fullName>
    </submittedName>
</protein>